<dbReference type="GO" id="GO:0005634">
    <property type="term" value="C:nucleus"/>
    <property type="evidence" value="ECO:0007669"/>
    <property type="project" value="UniProtKB-SubCell"/>
</dbReference>
<dbReference type="PROSITE" id="PS50985">
    <property type="entry name" value="GRAS"/>
    <property type="match status" value="1"/>
</dbReference>
<dbReference type="RefSeq" id="XP_022135638.1">
    <property type="nucleotide sequence ID" value="XM_022279946.1"/>
</dbReference>
<evidence type="ECO:0000256" key="4">
    <source>
        <dbReference type="ARBA" id="ARBA00023242"/>
    </source>
</evidence>
<evidence type="ECO:0000313" key="6">
    <source>
        <dbReference type="Proteomes" id="UP000504603"/>
    </source>
</evidence>
<comment type="caution">
    <text evidence="5">Lacks conserved residue(s) required for the propagation of feature annotation.</text>
</comment>
<keyword evidence="3" id="KW-0804">Transcription</keyword>
<dbReference type="Proteomes" id="UP000504603">
    <property type="component" value="Unplaced"/>
</dbReference>
<keyword evidence="2" id="KW-0805">Transcription regulation</keyword>
<dbReference type="InterPro" id="IPR005202">
    <property type="entry name" value="TF_GRAS"/>
</dbReference>
<name>A0A6J1C5C8_MOMCH</name>
<organism evidence="6 7">
    <name type="scientific">Momordica charantia</name>
    <name type="common">Bitter gourd</name>
    <name type="synonym">Balsam pear</name>
    <dbReference type="NCBI Taxonomy" id="3673"/>
    <lineage>
        <taxon>Eukaryota</taxon>
        <taxon>Viridiplantae</taxon>
        <taxon>Streptophyta</taxon>
        <taxon>Embryophyta</taxon>
        <taxon>Tracheophyta</taxon>
        <taxon>Spermatophyta</taxon>
        <taxon>Magnoliopsida</taxon>
        <taxon>eudicotyledons</taxon>
        <taxon>Gunneridae</taxon>
        <taxon>Pentapetalae</taxon>
        <taxon>rosids</taxon>
        <taxon>fabids</taxon>
        <taxon>Cucurbitales</taxon>
        <taxon>Cucurbitaceae</taxon>
        <taxon>Momordiceae</taxon>
        <taxon>Momordica</taxon>
    </lineage>
</organism>
<accession>A0A6J1C5C8</accession>
<reference evidence="7" key="1">
    <citation type="submission" date="2025-08" db="UniProtKB">
        <authorList>
            <consortium name="RefSeq"/>
        </authorList>
    </citation>
    <scope>IDENTIFICATION</scope>
    <source>
        <strain evidence="7">OHB3-1</strain>
    </source>
</reference>
<gene>
    <name evidence="7" type="primary">LOC111007547</name>
</gene>
<dbReference type="PANTHER" id="PTHR31636">
    <property type="entry name" value="OSJNBA0084A10.13 PROTEIN-RELATED"/>
    <property type="match status" value="1"/>
</dbReference>
<feature type="region of interest" description="VHIID" evidence="5">
    <location>
        <begin position="124"/>
        <end position="189"/>
    </location>
</feature>
<proteinExistence type="inferred from homology"/>
<comment type="subcellular location">
    <subcellularLocation>
        <location evidence="1">Nucleus</location>
    </subcellularLocation>
</comment>
<evidence type="ECO:0000256" key="2">
    <source>
        <dbReference type="ARBA" id="ARBA00023015"/>
    </source>
</evidence>
<dbReference type="KEGG" id="mcha:111007547"/>
<comment type="similarity">
    <text evidence="5">Belongs to the GRAS family.</text>
</comment>
<keyword evidence="4" id="KW-0539">Nucleus</keyword>
<keyword evidence="6" id="KW-1185">Reference proteome</keyword>
<evidence type="ECO:0000256" key="5">
    <source>
        <dbReference type="PROSITE-ProRule" id="PRU01191"/>
    </source>
</evidence>
<evidence type="ECO:0000256" key="1">
    <source>
        <dbReference type="ARBA" id="ARBA00004123"/>
    </source>
</evidence>
<feature type="region of interest" description="SAW" evidence="5">
    <location>
        <begin position="354"/>
        <end position="428"/>
    </location>
</feature>
<evidence type="ECO:0000313" key="7">
    <source>
        <dbReference type="RefSeq" id="XP_022135638.1"/>
    </source>
</evidence>
<dbReference type="OrthoDB" id="767511at2759"/>
<dbReference type="GeneID" id="111007547"/>
<feature type="short sequence motif" description="VHIID" evidence="5">
    <location>
        <begin position="155"/>
        <end position="159"/>
    </location>
</feature>
<evidence type="ECO:0000256" key="3">
    <source>
        <dbReference type="ARBA" id="ARBA00023163"/>
    </source>
</evidence>
<protein>
    <submittedName>
        <fullName evidence="7">Scarecrow-like protein 32</fullName>
    </submittedName>
</protein>
<dbReference type="Pfam" id="PF03514">
    <property type="entry name" value="GRAS"/>
    <property type="match status" value="1"/>
</dbReference>
<dbReference type="AlphaFoldDB" id="A0A6J1C5C8"/>
<sequence length="441" mass="49246">MRAELRGNNNGRSCISVHNSTLLNTAHGSLSGALKGCLGSLDGGCIEKLLVHCGGALESHDVTLAQQVMWVLNNVASPVGDPNQRLTCWFLRALISRVSRVCPTPMNFNGSSALERRLMSLTELTRYVDLIPWHRFGFCAANTAIYKAIERYPKVHILDFSISHCMQWPTLIDALSKRPQGPPSLRITVPSFRPQVPPLLDLPTQEIGLRLAKFAHSKNIPFQFNVMDHISPNKPISIDPSSLNLQQDEALVINCQHWLRYLSNEPHENKNDNNNSCSPRDDFISATKCLNPQIVVVVDEDADTSSPSLTSRITASFNYLWIPFDALETFLLKDSMQRLEYEADIGQRIENIIGFEGCQRMERSESCGKVSERMRNGGYLSASFCEEATAEVKALLAEQANGWGMKREGDALVLTWKGHNSVFVTAWITNKRTNTCLDISQ</sequence>